<dbReference type="AlphaFoldDB" id="A0A976IEX4"/>
<dbReference type="GeneID" id="94348794"/>
<keyword evidence="3" id="KW-1185">Reference proteome</keyword>
<dbReference type="EMBL" id="SHOA02000016">
    <property type="protein sequence ID" value="TDH69316.1"/>
    <property type="molecule type" value="Genomic_DNA"/>
</dbReference>
<dbReference type="KEGG" id="blac:94348794"/>
<feature type="region of interest" description="Disordered" evidence="1">
    <location>
        <begin position="1"/>
        <end position="21"/>
    </location>
</feature>
<evidence type="ECO:0000313" key="3">
    <source>
        <dbReference type="Proteomes" id="UP000294530"/>
    </source>
</evidence>
<reference evidence="2 3" key="1">
    <citation type="journal article" date="2021" name="Genome Biol.">
        <title>AFLAP: assembly-free linkage analysis pipeline using k-mers from genome sequencing data.</title>
        <authorList>
            <person name="Fletcher K."/>
            <person name="Zhang L."/>
            <person name="Gil J."/>
            <person name="Han R."/>
            <person name="Cavanaugh K."/>
            <person name="Michelmore R."/>
        </authorList>
    </citation>
    <scope>NUCLEOTIDE SEQUENCE [LARGE SCALE GENOMIC DNA]</scope>
    <source>
        <strain evidence="2 3">SF5</strain>
    </source>
</reference>
<comment type="caution">
    <text evidence="2">The sequence shown here is derived from an EMBL/GenBank/DDBJ whole genome shotgun (WGS) entry which is preliminary data.</text>
</comment>
<dbReference type="RefSeq" id="XP_067818815.1">
    <property type="nucleotide sequence ID" value="XM_067963123.1"/>
</dbReference>
<dbReference type="Proteomes" id="UP000294530">
    <property type="component" value="Unassembled WGS sequence"/>
</dbReference>
<evidence type="ECO:0000313" key="2">
    <source>
        <dbReference type="EMBL" id="TDH69316.1"/>
    </source>
</evidence>
<name>A0A976IEX4_BRELC</name>
<proteinExistence type="predicted"/>
<evidence type="ECO:0000256" key="1">
    <source>
        <dbReference type="SAM" id="MobiDB-lite"/>
    </source>
</evidence>
<accession>A0A976IEX4</accession>
<organism evidence="2 3">
    <name type="scientific">Bremia lactucae</name>
    <name type="common">Lettuce downy mildew</name>
    <dbReference type="NCBI Taxonomy" id="4779"/>
    <lineage>
        <taxon>Eukaryota</taxon>
        <taxon>Sar</taxon>
        <taxon>Stramenopiles</taxon>
        <taxon>Oomycota</taxon>
        <taxon>Peronosporomycetes</taxon>
        <taxon>Peronosporales</taxon>
        <taxon>Peronosporaceae</taxon>
        <taxon>Bremia</taxon>
    </lineage>
</organism>
<sequence>MESVPSAQMTRSLRVDENRNGGQLVSDAKTIMTKVKFPKKAFENLTMKIKHNPLYPAKHIN</sequence>
<feature type="compositionally biased region" description="Polar residues" evidence="1">
    <location>
        <begin position="1"/>
        <end position="11"/>
    </location>
</feature>
<protein>
    <submittedName>
        <fullName evidence="2">Uncharacterized protein</fullName>
    </submittedName>
</protein>
<gene>
    <name evidence="2" type="ORF">CCR75_005038</name>
</gene>